<keyword evidence="2" id="KW-1185">Reference proteome</keyword>
<evidence type="ECO:0008006" key="3">
    <source>
        <dbReference type="Google" id="ProtNLM"/>
    </source>
</evidence>
<dbReference type="EMBL" id="NSKE01000004">
    <property type="protein sequence ID" value="PAU94358.1"/>
    <property type="molecule type" value="Genomic_DNA"/>
</dbReference>
<organism evidence="1 2">
    <name type="scientific">Fodinibius salipaludis</name>
    <dbReference type="NCBI Taxonomy" id="2032627"/>
    <lineage>
        <taxon>Bacteria</taxon>
        <taxon>Pseudomonadati</taxon>
        <taxon>Balneolota</taxon>
        <taxon>Balneolia</taxon>
        <taxon>Balneolales</taxon>
        <taxon>Balneolaceae</taxon>
        <taxon>Fodinibius</taxon>
    </lineage>
</organism>
<dbReference type="OrthoDB" id="9811476at2"/>
<sequence>MKTLGIDGCRSGWIAISLDDEGAGYWLLESDQELKEYLEEFDRIFIDVPIGLTEEKYVRECDEELRDILGPDYQSSVFNPPMRPALYSPTYAEASMTSYEITGKKISTQAWNITPNIKTVDQFLQDDEELRDKVFESHPELLFRILNGNNSILQKKATKKGLRHRLKLLKDRSKYADDFFRDIKEEYRRNQVDEDDIVDAMALAWFALQSTEKEMKTLPEDPPKDSTGLPMAIHYV</sequence>
<reference evidence="1 2" key="1">
    <citation type="submission" date="2017-08" db="EMBL/GenBank/DDBJ databases">
        <title>Aliifodinibius alkalisoli sp. nov., isolated from saline alkaline soil.</title>
        <authorList>
            <person name="Liu D."/>
            <person name="Zhang G."/>
        </authorList>
    </citation>
    <scope>NUCLEOTIDE SEQUENCE [LARGE SCALE GENOMIC DNA]</scope>
    <source>
        <strain evidence="1 2">WN023</strain>
    </source>
</reference>
<evidence type="ECO:0000313" key="2">
    <source>
        <dbReference type="Proteomes" id="UP000218831"/>
    </source>
</evidence>
<dbReference type="AlphaFoldDB" id="A0A2A2GAJ7"/>
<protein>
    <recommendedName>
        <fullName evidence="3">DUF429 domain-containing protein</fullName>
    </recommendedName>
</protein>
<dbReference type="Proteomes" id="UP000218831">
    <property type="component" value="Unassembled WGS sequence"/>
</dbReference>
<accession>A0A2A2GAJ7</accession>
<gene>
    <name evidence="1" type="ORF">CK503_06015</name>
</gene>
<dbReference type="InterPro" id="IPR007362">
    <property type="entry name" value="DUF429"/>
</dbReference>
<dbReference type="RefSeq" id="WP_095605899.1">
    <property type="nucleotide sequence ID" value="NZ_NSKE01000004.1"/>
</dbReference>
<proteinExistence type="predicted"/>
<dbReference type="Pfam" id="PF04250">
    <property type="entry name" value="DUF429"/>
    <property type="match status" value="1"/>
</dbReference>
<name>A0A2A2GAJ7_9BACT</name>
<comment type="caution">
    <text evidence="1">The sequence shown here is derived from an EMBL/GenBank/DDBJ whole genome shotgun (WGS) entry which is preliminary data.</text>
</comment>
<evidence type="ECO:0000313" key="1">
    <source>
        <dbReference type="EMBL" id="PAU94358.1"/>
    </source>
</evidence>